<dbReference type="Gene3D" id="3.30.870.10">
    <property type="entry name" value="Endonuclease Chain A"/>
    <property type="match status" value="1"/>
</dbReference>
<proteinExistence type="predicted"/>
<dbReference type="OrthoDB" id="6190762at2"/>
<gene>
    <name evidence="1" type="ORF">WYH_01975</name>
</gene>
<dbReference type="AlphaFoldDB" id="A0A0F7KW51"/>
<reference evidence="1" key="1">
    <citation type="submission" date="2015-05" db="EMBL/GenBank/DDBJ databases">
        <title>The complete genome of Altererythrobacter atlanticus strain 26DY36.</title>
        <authorList>
            <person name="Wu Y.-H."/>
            <person name="Cheng H."/>
            <person name="Wu X.-W."/>
        </authorList>
    </citation>
    <scope>NUCLEOTIDE SEQUENCE [LARGE SCALE GENOMIC DNA]</scope>
    <source>
        <strain evidence="1">26DY36</strain>
    </source>
</reference>
<protein>
    <submittedName>
        <fullName evidence="1">Uncharacterized protein</fullName>
    </submittedName>
</protein>
<evidence type="ECO:0000313" key="1">
    <source>
        <dbReference type="EMBL" id="AKH43010.1"/>
    </source>
</evidence>
<dbReference type="EMBL" id="CP011452">
    <property type="protein sequence ID" value="AKH43010.1"/>
    <property type="molecule type" value="Genomic_DNA"/>
</dbReference>
<dbReference type="Proteomes" id="UP000034392">
    <property type="component" value="Chromosome"/>
</dbReference>
<dbReference type="SUPFAM" id="SSF56024">
    <property type="entry name" value="Phospholipase D/nuclease"/>
    <property type="match status" value="1"/>
</dbReference>
<dbReference type="KEGG" id="aay:WYH_01975"/>
<dbReference type="CDD" id="cd09117">
    <property type="entry name" value="PLDc_Bfil_DEXD_like"/>
    <property type="match status" value="1"/>
</dbReference>
<accession>A0A0F7KW51</accession>
<evidence type="ECO:0000313" key="2">
    <source>
        <dbReference type="Proteomes" id="UP000034392"/>
    </source>
</evidence>
<dbReference type="PATRIC" id="fig|1267766.3.peg.1997"/>
<sequence>MQISLVDALSTARQISALIRKHDSISIAVAWGGITPVAEILLANSEKFESILLGVDFSATEADFIDRLVDVPNAYVAKNRPGCFHPKIFYFESGAKAEAVIGSSNFTKGGLGNNFEAGVHAKGAADHPFFAQVREQLKAYANLRLPITQDLARSYRRQARAAASKPRPMHPILPDERKTWNRVNSALATMEWSKFVELARIDRFHDFTKRMKLMRAIQAIFSRTPSFAKVTVAEAKGIAGVLGRSEAEEEGLDGLDWGWFGSMGGAGTFAELIGLEDGALAAALDAIPRRGDVTEADFDDYVAAFTAAFSNSSRTARLAPATRLLAMKRPDFFVCVNGGNTPGLAEALSFAPTTIKLENYWGRVIEPIRQAPWYTSSRPTGRNMELWDARVAMLDAIYYRPTTKGDS</sequence>
<organism evidence="1 2">
    <name type="scientific">Croceibacterium atlanticum</name>
    <dbReference type="NCBI Taxonomy" id="1267766"/>
    <lineage>
        <taxon>Bacteria</taxon>
        <taxon>Pseudomonadati</taxon>
        <taxon>Pseudomonadota</taxon>
        <taxon>Alphaproteobacteria</taxon>
        <taxon>Sphingomonadales</taxon>
        <taxon>Erythrobacteraceae</taxon>
        <taxon>Croceibacterium</taxon>
    </lineage>
</organism>
<keyword evidence="2" id="KW-1185">Reference proteome</keyword>
<dbReference type="STRING" id="1267766.WYH_01975"/>
<name>A0A0F7KW51_9SPHN</name>
<dbReference type="RefSeq" id="WP_156320116.1">
    <property type="nucleotide sequence ID" value="NZ_CP011452.2"/>
</dbReference>